<sequence>MRLAALLLTTGLYGLTLCQNQDNFFWLSYLRERWAGYNSNRGQDSVGSPGRECPLECDCLPSFPIAMYCDSRKLGHVPFVPSRMKYVYFQNNQITSIQDGVFDNATELAWIMLHRNLLSTDKLGAKVFSNLKQLDRLYLDHNNLTRVPQGLPRSLRDLRLSNNKISKIQPASFEGMANLSVLLLNDNSIEEVGGALKGLTSLSLLDISNNKLKKLPDSLPEGLQQLYLEFNGIGSIPSDFFRRFAKLQYIRLSNNKLTDEGIPSNTFNISSLIELDLSYNKLQKIPPVSTSLENLYLHANQIKEFSVSSFCSVIDIMNFSQLRVLRLDGNELAEGAVPAEAALCLRLAAIIDL</sequence>
<keyword evidence="8 15" id="KW-0732">Signal</keyword>
<evidence type="ECO:0000256" key="15">
    <source>
        <dbReference type="SAM" id="SignalP"/>
    </source>
</evidence>
<dbReference type="Gene3D" id="3.80.10.10">
    <property type="entry name" value="Ribonuclease Inhibitor"/>
    <property type="match status" value="3"/>
</dbReference>
<evidence type="ECO:0000256" key="14">
    <source>
        <dbReference type="ARBA" id="ARBA00032216"/>
    </source>
</evidence>
<gene>
    <name evidence="17" type="primary">Fmod</name>
    <name evidence="17" type="ORF">GTO95_0018558</name>
</gene>
<dbReference type="SMART" id="SM00369">
    <property type="entry name" value="LRR_TYP"/>
    <property type="match status" value="9"/>
</dbReference>
<comment type="subcellular location">
    <subcellularLocation>
        <location evidence="1">Secreted</location>
        <location evidence="1">Extracellular space</location>
        <location evidence="1">Extracellular matrix</location>
    </subcellularLocation>
</comment>
<keyword evidence="6" id="KW-0272">Extracellular matrix</keyword>
<keyword evidence="5" id="KW-0964">Secreted</keyword>
<dbReference type="Proteomes" id="UP000736164">
    <property type="component" value="Unassembled WGS sequence"/>
</dbReference>
<evidence type="ECO:0000256" key="12">
    <source>
        <dbReference type="ARBA" id="ARBA00023180"/>
    </source>
</evidence>
<protein>
    <recommendedName>
        <fullName evidence="4">Fibromodulin</fullName>
    </recommendedName>
    <alternativeName>
        <fullName evidence="14">Keratan sulfate proteoglycan fibromodulin</fullName>
    </alternativeName>
</protein>
<evidence type="ECO:0000256" key="3">
    <source>
        <dbReference type="ARBA" id="ARBA00011226"/>
    </source>
</evidence>
<dbReference type="GO" id="GO:0005615">
    <property type="term" value="C:extracellular space"/>
    <property type="evidence" value="ECO:0007669"/>
    <property type="project" value="TreeGrafter"/>
</dbReference>
<dbReference type="InterPro" id="IPR003591">
    <property type="entry name" value="Leu-rich_rpt_typical-subtyp"/>
</dbReference>
<accession>A0A8J7TIH4</accession>
<dbReference type="InterPro" id="IPR032675">
    <property type="entry name" value="LRR_dom_sf"/>
</dbReference>
<proteinExistence type="inferred from homology"/>
<feature type="non-terminal residue" evidence="17">
    <location>
        <position position="1"/>
    </location>
</feature>
<evidence type="ECO:0000256" key="1">
    <source>
        <dbReference type="ARBA" id="ARBA00004498"/>
    </source>
</evidence>
<evidence type="ECO:0000256" key="5">
    <source>
        <dbReference type="ARBA" id="ARBA00022525"/>
    </source>
</evidence>
<feature type="domain" description="LRRNT" evidence="16">
    <location>
        <begin position="52"/>
        <end position="86"/>
    </location>
</feature>
<dbReference type="AlphaFoldDB" id="A0A8J7TIH4"/>
<evidence type="ECO:0000256" key="10">
    <source>
        <dbReference type="ARBA" id="ARBA00022974"/>
    </source>
</evidence>
<dbReference type="InterPro" id="IPR001611">
    <property type="entry name" value="Leu-rich_rpt"/>
</dbReference>
<evidence type="ECO:0000313" key="17">
    <source>
        <dbReference type="EMBL" id="MBN3324877.1"/>
    </source>
</evidence>
<dbReference type="EMBL" id="JAAWVO010073500">
    <property type="protein sequence ID" value="MBN3324877.1"/>
    <property type="molecule type" value="Genomic_DNA"/>
</dbReference>
<keyword evidence="11" id="KW-1015">Disulfide bond</keyword>
<comment type="caution">
    <text evidence="17">The sequence shown here is derived from an EMBL/GenBank/DDBJ whole genome shotgun (WGS) entry which is preliminary data.</text>
</comment>
<feature type="non-terminal residue" evidence="17">
    <location>
        <position position="353"/>
    </location>
</feature>
<evidence type="ECO:0000256" key="13">
    <source>
        <dbReference type="ARBA" id="ARBA00025136"/>
    </source>
</evidence>
<evidence type="ECO:0000256" key="7">
    <source>
        <dbReference type="ARBA" id="ARBA00022614"/>
    </source>
</evidence>
<dbReference type="InterPro" id="IPR050333">
    <property type="entry name" value="SLRP"/>
</dbReference>
<feature type="signal peptide" evidence="15">
    <location>
        <begin position="1"/>
        <end position="18"/>
    </location>
</feature>
<dbReference type="SMART" id="SM00364">
    <property type="entry name" value="LRR_BAC"/>
    <property type="match status" value="5"/>
</dbReference>
<evidence type="ECO:0000256" key="6">
    <source>
        <dbReference type="ARBA" id="ARBA00022530"/>
    </source>
</evidence>
<keyword evidence="18" id="KW-1185">Reference proteome</keyword>
<comment type="subunit">
    <text evidence="3">Binds to type I and type II collagen.</text>
</comment>
<dbReference type="PANTHER" id="PTHR45712">
    <property type="entry name" value="AGAP008170-PA"/>
    <property type="match status" value="1"/>
</dbReference>
<dbReference type="Pfam" id="PF00560">
    <property type="entry name" value="LRR_1"/>
    <property type="match status" value="1"/>
</dbReference>
<dbReference type="Pfam" id="PF13855">
    <property type="entry name" value="LRR_8"/>
    <property type="match status" value="3"/>
</dbReference>
<dbReference type="SUPFAM" id="SSF52058">
    <property type="entry name" value="L domain-like"/>
    <property type="match status" value="1"/>
</dbReference>
<keyword evidence="7" id="KW-0433">Leucine-rich repeat</keyword>
<evidence type="ECO:0000256" key="8">
    <source>
        <dbReference type="ARBA" id="ARBA00022729"/>
    </source>
</evidence>
<evidence type="ECO:0000256" key="9">
    <source>
        <dbReference type="ARBA" id="ARBA00022737"/>
    </source>
</evidence>
<evidence type="ECO:0000313" key="18">
    <source>
        <dbReference type="Proteomes" id="UP000736164"/>
    </source>
</evidence>
<keyword evidence="12" id="KW-0325">Glycoprotein</keyword>
<keyword evidence="9" id="KW-0677">Repeat</keyword>
<dbReference type="FunFam" id="3.80.10.10:FF:000073">
    <property type="entry name" value="Lumican"/>
    <property type="match status" value="1"/>
</dbReference>
<reference evidence="17" key="1">
    <citation type="journal article" date="2021" name="Cell">
        <title>Tracing the genetic footprints of vertebrate landing in non-teleost ray-finned fishes.</title>
        <authorList>
            <person name="Bi X."/>
            <person name="Wang K."/>
            <person name="Yang L."/>
            <person name="Pan H."/>
            <person name="Jiang H."/>
            <person name="Wei Q."/>
            <person name="Fang M."/>
            <person name="Yu H."/>
            <person name="Zhu C."/>
            <person name="Cai Y."/>
            <person name="He Y."/>
            <person name="Gan X."/>
            <person name="Zeng H."/>
            <person name="Yu D."/>
            <person name="Zhu Y."/>
            <person name="Jiang H."/>
            <person name="Qiu Q."/>
            <person name="Yang H."/>
            <person name="Zhang Y.E."/>
            <person name="Wang W."/>
            <person name="Zhu M."/>
            <person name="He S."/>
            <person name="Zhang G."/>
        </authorList>
    </citation>
    <scope>NUCLEOTIDE SEQUENCE</scope>
    <source>
        <strain evidence="17">Allg_001</strain>
    </source>
</reference>
<dbReference type="InterPro" id="IPR000372">
    <property type="entry name" value="LRRNT"/>
</dbReference>
<name>A0A8J7TIH4_ATRSP</name>
<dbReference type="PRINTS" id="PR00019">
    <property type="entry name" value="LEURICHRPT"/>
</dbReference>
<evidence type="ECO:0000256" key="2">
    <source>
        <dbReference type="ARBA" id="ARBA00005818"/>
    </source>
</evidence>
<feature type="chain" id="PRO_5035276478" description="Fibromodulin" evidence="15">
    <location>
        <begin position="19"/>
        <end position="353"/>
    </location>
</feature>
<organism evidence="17 18">
    <name type="scientific">Atractosteus spatula</name>
    <name type="common">Alligator gar</name>
    <name type="synonym">Lepisosteus spatula</name>
    <dbReference type="NCBI Taxonomy" id="7917"/>
    <lineage>
        <taxon>Eukaryota</taxon>
        <taxon>Metazoa</taxon>
        <taxon>Chordata</taxon>
        <taxon>Craniata</taxon>
        <taxon>Vertebrata</taxon>
        <taxon>Euteleostomi</taxon>
        <taxon>Actinopterygii</taxon>
        <taxon>Neopterygii</taxon>
        <taxon>Holostei</taxon>
        <taxon>Semionotiformes</taxon>
        <taxon>Lepisosteidae</taxon>
        <taxon>Atractosteus</taxon>
    </lineage>
</organism>
<dbReference type="SMART" id="SM00013">
    <property type="entry name" value="LRRNT"/>
    <property type="match status" value="1"/>
</dbReference>
<evidence type="ECO:0000259" key="16">
    <source>
        <dbReference type="SMART" id="SM00013"/>
    </source>
</evidence>
<comment type="function">
    <text evidence="13">Affects the rate of fibrils formation. May have a primary role in collagen fibrillogenesis.</text>
</comment>
<dbReference type="PROSITE" id="PS51450">
    <property type="entry name" value="LRR"/>
    <property type="match status" value="3"/>
</dbReference>
<comment type="similarity">
    <text evidence="2">Belongs to the small leucine-rich proteoglycan (SLRP) family. SLRP class II subfamily.</text>
</comment>
<dbReference type="PANTHER" id="PTHR45712:SF4">
    <property type="entry name" value="FIBROMODULIN"/>
    <property type="match status" value="1"/>
</dbReference>
<keyword evidence="10" id="KW-0654">Proteoglycan</keyword>
<evidence type="ECO:0000256" key="4">
    <source>
        <dbReference type="ARBA" id="ARBA00018230"/>
    </source>
</evidence>
<evidence type="ECO:0000256" key="11">
    <source>
        <dbReference type="ARBA" id="ARBA00023157"/>
    </source>
</evidence>